<sequence>MTQNALRLLQGFLGLLKLADLLTSPSGLALALWFWLHLTLPYDTALAFWLSALVPLLLASNETAKE</sequence>
<protein>
    <submittedName>
        <fullName evidence="2">Uncharacterized protein</fullName>
    </submittedName>
</protein>
<name>A0A2W4VVI8_9CYAN</name>
<keyword evidence="1" id="KW-1133">Transmembrane helix</keyword>
<evidence type="ECO:0000313" key="3">
    <source>
        <dbReference type="Proteomes" id="UP000249081"/>
    </source>
</evidence>
<dbReference type="Proteomes" id="UP000249081">
    <property type="component" value="Unassembled WGS sequence"/>
</dbReference>
<comment type="caution">
    <text evidence="2">The sequence shown here is derived from an EMBL/GenBank/DDBJ whole genome shotgun (WGS) entry which is preliminary data.</text>
</comment>
<accession>A0A2W4VVI8</accession>
<feature type="transmembrane region" description="Helical" evidence="1">
    <location>
        <begin position="42"/>
        <end position="60"/>
    </location>
</feature>
<dbReference type="AlphaFoldDB" id="A0A2W4VVI8"/>
<evidence type="ECO:0000256" key="1">
    <source>
        <dbReference type="SAM" id="Phobius"/>
    </source>
</evidence>
<evidence type="ECO:0000313" key="2">
    <source>
        <dbReference type="EMBL" id="PZO35980.1"/>
    </source>
</evidence>
<keyword evidence="1" id="KW-0812">Transmembrane</keyword>
<proteinExistence type="predicted"/>
<organism evidence="2 3">
    <name type="scientific">Shackletoniella antarctica</name>
    <dbReference type="NCBI Taxonomy" id="268115"/>
    <lineage>
        <taxon>Bacteria</taxon>
        <taxon>Bacillati</taxon>
        <taxon>Cyanobacteriota</taxon>
        <taxon>Cyanophyceae</taxon>
        <taxon>Oculatellales</taxon>
        <taxon>Oculatellaceae</taxon>
        <taxon>Shackletoniella</taxon>
    </lineage>
</organism>
<feature type="transmembrane region" description="Helical" evidence="1">
    <location>
        <begin position="12"/>
        <end position="36"/>
    </location>
</feature>
<dbReference type="EMBL" id="QBMN01000153">
    <property type="protein sequence ID" value="PZO35980.1"/>
    <property type="molecule type" value="Genomic_DNA"/>
</dbReference>
<reference evidence="2 3" key="2">
    <citation type="submission" date="2018-06" db="EMBL/GenBank/DDBJ databases">
        <title>Metagenomic assembly of (sub)arctic Cyanobacteria and their associated microbiome from non-axenic cultures.</title>
        <authorList>
            <person name="Baurain D."/>
        </authorList>
    </citation>
    <scope>NUCLEOTIDE SEQUENCE [LARGE SCALE GENOMIC DNA]</scope>
    <source>
        <strain evidence="2">ULC041bin1</strain>
    </source>
</reference>
<keyword evidence="1" id="KW-0472">Membrane</keyword>
<gene>
    <name evidence="2" type="ORF">DCF17_17855</name>
</gene>
<reference evidence="3" key="1">
    <citation type="submission" date="2018-04" db="EMBL/GenBank/DDBJ databases">
        <authorList>
            <person name="Cornet L."/>
        </authorList>
    </citation>
    <scope>NUCLEOTIDE SEQUENCE [LARGE SCALE GENOMIC DNA]</scope>
</reference>